<evidence type="ECO:0000313" key="2">
    <source>
        <dbReference type="Proteomes" id="UP000198925"/>
    </source>
</evidence>
<evidence type="ECO:0000313" key="1">
    <source>
        <dbReference type="EMBL" id="SDC12248.1"/>
    </source>
</evidence>
<proteinExistence type="predicted"/>
<dbReference type="AlphaFoldDB" id="A0A1G6J0E9"/>
<dbReference type="OrthoDB" id="8455641at2"/>
<keyword evidence="2" id="KW-1185">Reference proteome</keyword>
<dbReference type="EMBL" id="FMZX01000001">
    <property type="protein sequence ID" value="SDC12248.1"/>
    <property type="molecule type" value="Genomic_DNA"/>
</dbReference>
<organism evidence="1 2">
    <name type="scientific">Belnapia rosea</name>
    <dbReference type="NCBI Taxonomy" id="938405"/>
    <lineage>
        <taxon>Bacteria</taxon>
        <taxon>Pseudomonadati</taxon>
        <taxon>Pseudomonadota</taxon>
        <taxon>Alphaproteobacteria</taxon>
        <taxon>Acetobacterales</taxon>
        <taxon>Roseomonadaceae</taxon>
        <taxon>Belnapia</taxon>
    </lineage>
</organism>
<accession>A0A1G6J0E9</accession>
<gene>
    <name evidence="1" type="ORF">SAMN04487779_100123</name>
</gene>
<reference evidence="1 2" key="1">
    <citation type="submission" date="2016-10" db="EMBL/GenBank/DDBJ databases">
        <authorList>
            <person name="de Groot N.N."/>
        </authorList>
    </citation>
    <scope>NUCLEOTIDE SEQUENCE [LARGE SCALE GENOMIC DNA]</scope>
    <source>
        <strain evidence="1 2">CPCC 100156</strain>
    </source>
</reference>
<dbReference type="RefSeq" id="WP_090560373.1">
    <property type="nucleotide sequence ID" value="NZ_FMXZ01000001.1"/>
</dbReference>
<dbReference type="Proteomes" id="UP000198925">
    <property type="component" value="Unassembled WGS sequence"/>
</dbReference>
<dbReference type="STRING" id="938405.SAMN02927895_00210"/>
<name>A0A1G6J0E9_9PROT</name>
<protein>
    <submittedName>
        <fullName evidence="1">Uncharacterized protein</fullName>
    </submittedName>
</protein>
<sequence length="70" mass="7863">MATHLYTIGQNVEFIAGRFDGNVPRGLYTVVRQLPGPANDREYRVKHQQDGHERVVLESQLRGGPPSVFS</sequence>